<dbReference type="Proteomes" id="UP000053664">
    <property type="component" value="Unassembled WGS sequence"/>
</dbReference>
<dbReference type="Pfam" id="PF08597">
    <property type="entry name" value="eIF3_subunit"/>
    <property type="match status" value="1"/>
</dbReference>
<accession>A0A061HGB9</accession>
<keyword evidence="1 4" id="KW-0963">Cytoplasm</keyword>
<feature type="region of interest" description="Disordered" evidence="5">
    <location>
        <begin position="1"/>
        <end position="113"/>
    </location>
</feature>
<gene>
    <name evidence="4" type="primary">HCR1</name>
    <name evidence="6" type="ORF">PFL1_02911</name>
</gene>
<name>A0A061HGB9_9BASI</name>
<protein>
    <recommendedName>
        <fullName evidence="4">Eukaryotic translation initiation factor 3 subunit J</fullName>
        <shortName evidence="4">eIF3j</shortName>
    </recommendedName>
    <alternativeName>
        <fullName evidence="4">Eukaryotic translation initiation factor 3 30 kDa subunit homolog</fullName>
        <shortName evidence="4">eIF-3 30 kDa subunit homolog</shortName>
    </alternativeName>
</protein>
<feature type="compositionally biased region" description="Basic and acidic residues" evidence="5">
    <location>
        <begin position="66"/>
        <end position="80"/>
    </location>
</feature>
<comment type="subcellular location">
    <subcellularLocation>
        <location evidence="4">Cytoplasm</location>
    </subcellularLocation>
</comment>
<proteinExistence type="inferred from homology"/>
<dbReference type="KEGG" id="pfp:PFL1_02911"/>
<dbReference type="PANTHER" id="PTHR21681:SF0">
    <property type="entry name" value="EUKARYOTIC TRANSLATION INITIATION FACTOR 3 SUBUNIT J"/>
    <property type="match status" value="1"/>
</dbReference>
<dbReference type="PANTHER" id="PTHR21681">
    <property type="entry name" value="EUKARYOTIC TRANSLATION INITIATION FACTOR 3 SUBUNIT J"/>
    <property type="match status" value="1"/>
</dbReference>
<dbReference type="GO" id="GO:0001732">
    <property type="term" value="P:formation of cytoplasmic translation initiation complex"/>
    <property type="evidence" value="ECO:0007669"/>
    <property type="project" value="UniProtKB-UniRule"/>
</dbReference>
<dbReference type="OrthoDB" id="20381at2759"/>
<dbReference type="GO" id="GO:0033290">
    <property type="term" value="C:eukaryotic 48S preinitiation complex"/>
    <property type="evidence" value="ECO:0007669"/>
    <property type="project" value="UniProtKB-UniRule"/>
</dbReference>
<feature type="region of interest" description="Disordered" evidence="5">
    <location>
        <begin position="199"/>
        <end position="224"/>
    </location>
</feature>
<dbReference type="EMBL" id="KE361630">
    <property type="protein sequence ID" value="EPQ29691.1"/>
    <property type="molecule type" value="Genomic_DNA"/>
</dbReference>
<keyword evidence="3 4" id="KW-0648">Protein biosynthesis</keyword>
<evidence type="ECO:0000313" key="6">
    <source>
        <dbReference type="EMBL" id="EPQ29691.1"/>
    </source>
</evidence>
<feature type="compositionally biased region" description="Acidic residues" evidence="5">
    <location>
        <begin position="81"/>
        <end position="94"/>
    </location>
</feature>
<comment type="similarity">
    <text evidence="4">Belongs to the eIF-3 subunit J family.</text>
</comment>
<evidence type="ECO:0000256" key="5">
    <source>
        <dbReference type="SAM" id="MobiDB-lite"/>
    </source>
</evidence>
<dbReference type="GO" id="GO:0003743">
    <property type="term" value="F:translation initiation factor activity"/>
    <property type="evidence" value="ECO:0007669"/>
    <property type="project" value="UniProtKB-UniRule"/>
</dbReference>
<dbReference type="AlphaFoldDB" id="A0A061HGB9"/>
<dbReference type="Gene3D" id="1.10.246.60">
    <property type="entry name" value="Eukaryotic translation initiation factor 3 like domains"/>
    <property type="match status" value="1"/>
</dbReference>
<comment type="function">
    <text evidence="4">Component of the eukaryotic translation initiation factor 3 (eIF-3) complex, which is involved in protein synthesis of a specialized repertoire of mRNAs and, together with other initiation factors, stimulates binding of mRNA and methionyl-tRNAi to the 40S ribosome. The eIF-3 complex specifically targets and initiates translation of a subset of mRNAs involved in cell proliferation.</text>
</comment>
<evidence type="ECO:0000256" key="2">
    <source>
        <dbReference type="ARBA" id="ARBA00022540"/>
    </source>
</evidence>
<dbReference type="InterPro" id="IPR023194">
    <property type="entry name" value="eIF3-like_dom_sf"/>
</dbReference>
<dbReference type="eggNOG" id="KOG4813">
    <property type="taxonomic scope" value="Eukaryota"/>
</dbReference>
<dbReference type="GO" id="GO:0005852">
    <property type="term" value="C:eukaryotic translation initiation factor 3 complex"/>
    <property type="evidence" value="ECO:0007669"/>
    <property type="project" value="UniProtKB-UniRule"/>
</dbReference>
<feature type="compositionally biased region" description="Basic and acidic residues" evidence="5">
    <location>
        <begin position="199"/>
        <end position="208"/>
    </location>
</feature>
<dbReference type="GeneID" id="19317023"/>
<feature type="compositionally biased region" description="Basic and acidic residues" evidence="5">
    <location>
        <begin position="95"/>
        <end position="111"/>
    </location>
</feature>
<reference evidence="6 7" key="1">
    <citation type="journal article" date="2013" name="Plant Cell">
        <title>The transition from a phytopathogenic smut ancestor to an anamorphic biocontrol agent deciphered by comparative whole-genome analysis.</title>
        <authorList>
            <person name="Lefebvre F."/>
            <person name="Joly D.L."/>
            <person name="Labbe C."/>
            <person name="Teichmann B."/>
            <person name="Linning R."/>
            <person name="Belzile F."/>
            <person name="Bakkeren G."/>
            <person name="Belanger R.R."/>
        </authorList>
    </citation>
    <scope>NUCLEOTIDE SEQUENCE [LARGE SCALE GENOMIC DNA]</scope>
    <source>
        <strain evidence="6 7">PF-1</strain>
    </source>
</reference>
<dbReference type="RefSeq" id="XP_007878614.1">
    <property type="nucleotide sequence ID" value="XM_007880423.1"/>
</dbReference>
<keyword evidence="2 4" id="KW-0396">Initiation factor</keyword>
<evidence type="ECO:0000256" key="3">
    <source>
        <dbReference type="ARBA" id="ARBA00022917"/>
    </source>
</evidence>
<evidence type="ECO:0000256" key="1">
    <source>
        <dbReference type="ARBA" id="ARBA00022490"/>
    </source>
</evidence>
<dbReference type="HOGENOM" id="CLU_085806_0_0_1"/>
<feature type="compositionally biased region" description="Acidic residues" evidence="5">
    <location>
        <begin position="1"/>
        <end position="10"/>
    </location>
</feature>
<evidence type="ECO:0000313" key="7">
    <source>
        <dbReference type="Proteomes" id="UP000053664"/>
    </source>
</evidence>
<dbReference type="GO" id="GO:0016282">
    <property type="term" value="C:eukaryotic 43S preinitiation complex"/>
    <property type="evidence" value="ECO:0007669"/>
    <property type="project" value="UniProtKB-UniRule"/>
</dbReference>
<organism evidence="6 7">
    <name type="scientific">Pseudozyma flocculosa PF-1</name>
    <dbReference type="NCBI Taxonomy" id="1277687"/>
    <lineage>
        <taxon>Eukaryota</taxon>
        <taxon>Fungi</taxon>
        <taxon>Dikarya</taxon>
        <taxon>Basidiomycota</taxon>
        <taxon>Ustilaginomycotina</taxon>
        <taxon>Ustilaginomycetes</taxon>
        <taxon>Ustilaginales</taxon>
        <taxon>Ustilaginaceae</taxon>
        <taxon>Pseudozyma</taxon>
    </lineage>
</organism>
<dbReference type="InterPro" id="IPR013906">
    <property type="entry name" value="eIF3j"/>
</dbReference>
<evidence type="ECO:0000256" key="4">
    <source>
        <dbReference type="HAMAP-Rule" id="MF_03009"/>
    </source>
</evidence>
<sequence length="248" mass="27939">MSDWENDDEPVPQPVKVGPATGGRKKFDDEDVEDQVKDDWEEEDSEPEQKPAVVIPPKKKKTVKQKIAEKEEEERRRLEEGGDDESAEEDWDETPADRRRREKEAQLRSDVENAATLFGASRISDDDPVAKIKSSNPTSKEDWEAFSDLIFAELIKKHASKPGFDKHFAPHLIKNLCSALRDVDIRKTSTKLKEYAEEKAKAEKEAKKTGGQKKAAPKPKTVGTASAKNIIDTKAYGDEALDDDLDFM</sequence>
<dbReference type="HAMAP" id="MF_03009">
    <property type="entry name" value="eIF3j"/>
    <property type="match status" value="1"/>
</dbReference>
<comment type="subunit">
    <text evidence="4">Component of the eukaryotic translation initiation factor 3 (eIF-3) complex.</text>
</comment>